<feature type="transmembrane region" description="Helical" evidence="6">
    <location>
        <begin position="200"/>
        <end position="219"/>
    </location>
</feature>
<keyword evidence="4 6" id="KW-1133">Transmembrane helix</keyword>
<evidence type="ECO:0000256" key="4">
    <source>
        <dbReference type="ARBA" id="ARBA00022989"/>
    </source>
</evidence>
<feature type="domain" description="Membrane transport protein MMPL" evidence="7">
    <location>
        <begin position="114"/>
        <end position="327"/>
    </location>
</feature>
<evidence type="ECO:0000256" key="2">
    <source>
        <dbReference type="ARBA" id="ARBA00022475"/>
    </source>
</evidence>
<name>A0ABR7MV88_9FIRM</name>
<accession>A0ABR7MV88</accession>
<dbReference type="PANTHER" id="PTHR33406">
    <property type="entry name" value="MEMBRANE PROTEIN MJ1562-RELATED"/>
    <property type="match status" value="1"/>
</dbReference>
<evidence type="ECO:0000256" key="6">
    <source>
        <dbReference type="SAM" id="Phobius"/>
    </source>
</evidence>
<gene>
    <name evidence="8" type="ORF">H8700_08325</name>
</gene>
<keyword evidence="3 6" id="KW-0812">Transmembrane</keyword>
<dbReference type="RefSeq" id="WP_249305037.1">
    <property type="nucleotide sequence ID" value="NZ_JACRSW010000031.1"/>
</dbReference>
<keyword evidence="5 6" id="KW-0472">Membrane</keyword>
<organism evidence="8 9">
    <name type="scientific">Jutongia hominis</name>
    <dbReference type="NCBI Taxonomy" id="2763664"/>
    <lineage>
        <taxon>Bacteria</taxon>
        <taxon>Bacillati</taxon>
        <taxon>Bacillota</taxon>
        <taxon>Clostridia</taxon>
        <taxon>Lachnospirales</taxon>
        <taxon>Lachnospiraceae</taxon>
        <taxon>Jutongia</taxon>
    </lineage>
</organism>
<evidence type="ECO:0000256" key="3">
    <source>
        <dbReference type="ARBA" id="ARBA00022692"/>
    </source>
</evidence>
<keyword evidence="2" id="KW-1003">Cell membrane</keyword>
<keyword evidence="9" id="KW-1185">Reference proteome</keyword>
<feature type="transmembrane region" description="Helical" evidence="6">
    <location>
        <begin position="522"/>
        <end position="539"/>
    </location>
</feature>
<comment type="caution">
    <text evidence="8">The sequence shown here is derived from an EMBL/GenBank/DDBJ whole genome shotgun (WGS) entry which is preliminary data.</text>
</comment>
<protein>
    <submittedName>
        <fullName evidence="8">MMPL family transporter</fullName>
    </submittedName>
</protein>
<dbReference type="SUPFAM" id="SSF82866">
    <property type="entry name" value="Multidrug efflux transporter AcrB transmembrane domain"/>
    <property type="match status" value="2"/>
</dbReference>
<dbReference type="EMBL" id="JACRSW010000031">
    <property type="protein sequence ID" value="MBC8557711.1"/>
    <property type="molecule type" value="Genomic_DNA"/>
</dbReference>
<sequence length="708" mass="77910">MIRIGKWITKHKNIILILTVLLLIPAAFGYVSTRVNYDVLSYLPESLETVKGQDIMVDEFGMGAFSMIIVEDMDMKDAVKLENKLEKIDHVKDVLFYDDALDISVPTEMIPEDLRKAFFNGDAKMMIAFFDSTTSTDETMGAIEKIRSTVSSNVYASGMSGVVTDIKNLALEEMPVYVVVASVLSLIVLLITMESVVSPLIFLATIGISIVFNLGSNLFLGEISYITQALAAVLQLAVTMDYSIFLLESYEANKLRYPGDNKRAMAHAIANTFKSVSSSSVTTIAGFIALCFMTFKLGTNIGVVMSKGVVIGVVACVTILPAMILTFDKVIEKTSHKALIPSLDNVSHFIVKHHWAALIVFAILIAPAAYGNSNYEIYYNLDTSLPKDIPSAKANEQLKENFDMSSIHMILLQDGLTAKEKNEMLSKVKKVDGVKWVLGLDSIVGPNLPDSLIPDKIKTMLKTGNYELQFVCSDYASATDESNAQIHSIDKIVKSYQKKGMVIGEAPLMKDLSDVTNVDLENVNIISIAAIFIIILITFKSISIPIILVSVIEFAIACNMAVPYYTHTSLPFVASIVIGTIQLGATVDYAILMTNRYHKERTIRKRSKKDAIIVAHQTSIKSILTSGLCFFAATFGVSIYSRIDMIGAICTLLARGAVISMVVVICILPAMLWIFDGVIIRSSWDMIKEKVHQRDKEHGNVAIEEQNA</sequence>
<evidence type="ECO:0000256" key="5">
    <source>
        <dbReference type="ARBA" id="ARBA00023136"/>
    </source>
</evidence>
<proteinExistence type="predicted"/>
<comment type="subcellular location">
    <subcellularLocation>
        <location evidence="1">Cell membrane</location>
        <topology evidence="1">Multi-pass membrane protein</topology>
    </subcellularLocation>
</comment>
<feature type="transmembrane region" description="Helical" evidence="6">
    <location>
        <begin position="225"/>
        <end position="247"/>
    </location>
</feature>
<feature type="transmembrane region" description="Helical" evidence="6">
    <location>
        <begin position="174"/>
        <end position="193"/>
    </location>
</feature>
<dbReference type="Proteomes" id="UP000637513">
    <property type="component" value="Unassembled WGS sequence"/>
</dbReference>
<evidence type="ECO:0000256" key="1">
    <source>
        <dbReference type="ARBA" id="ARBA00004651"/>
    </source>
</evidence>
<dbReference type="InterPro" id="IPR050545">
    <property type="entry name" value="Mycobact_MmpL"/>
</dbReference>
<feature type="domain" description="Membrane transport protein MMPL" evidence="7">
    <location>
        <begin position="386"/>
        <end position="674"/>
    </location>
</feature>
<evidence type="ECO:0000313" key="8">
    <source>
        <dbReference type="EMBL" id="MBC8557711.1"/>
    </source>
</evidence>
<feature type="transmembrane region" description="Helical" evidence="6">
    <location>
        <begin position="572"/>
        <end position="592"/>
    </location>
</feature>
<dbReference type="Gene3D" id="1.20.1640.10">
    <property type="entry name" value="Multidrug efflux transporter AcrB transmembrane domain"/>
    <property type="match status" value="2"/>
</dbReference>
<reference evidence="8 9" key="1">
    <citation type="submission" date="2020-08" db="EMBL/GenBank/DDBJ databases">
        <title>Genome public.</title>
        <authorList>
            <person name="Liu C."/>
            <person name="Sun Q."/>
        </authorList>
    </citation>
    <scope>NUCLEOTIDE SEQUENCE [LARGE SCALE GENOMIC DNA]</scope>
    <source>
        <strain evidence="8 9">BX3</strain>
    </source>
</reference>
<dbReference type="Pfam" id="PF03176">
    <property type="entry name" value="MMPL"/>
    <property type="match status" value="2"/>
</dbReference>
<feature type="transmembrane region" description="Helical" evidence="6">
    <location>
        <begin position="613"/>
        <end position="640"/>
    </location>
</feature>
<dbReference type="PANTHER" id="PTHR33406:SF13">
    <property type="entry name" value="MEMBRANE PROTEIN YDFJ"/>
    <property type="match status" value="1"/>
</dbReference>
<evidence type="ECO:0000259" key="7">
    <source>
        <dbReference type="Pfam" id="PF03176"/>
    </source>
</evidence>
<evidence type="ECO:0000313" key="9">
    <source>
        <dbReference type="Proteomes" id="UP000637513"/>
    </source>
</evidence>
<feature type="transmembrane region" description="Helical" evidence="6">
    <location>
        <begin position="349"/>
        <end position="370"/>
    </location>
</feature>
<feature type="transmembrane region" description="Helical" evidence="6">
    <location>
        <begin position="301"/>
        <end position="328"/>
    </location>
</feature>
<feature type="transmembrane region" description="Helical" evidence="6">
    <location>
        <begin position="646"/>
        <end position="675"/>
    </location>
</feature>
<dbReference type="InterPro" id="IPR004869">
    <property type="entry name" value="MMPL_dom"/>
</dbReference>